<dbReference type="Pfam" id="PF04264">
    <property type="entry name" value="YceI"/>
    <property type="match status" value="1"/>
</dbReference>
<gene>
    <name evidence="3" type="ORF">FJR03_03040</name>
</gene>
<evidence type="ECO:0000256" key="1">
    <source>
        <dbReference type="SAM" id="SignalP"/>
    </source>
</evidence>
<dbReference type="Proteomes" id="UP000593910">
    <property type="component" value="Chromosome"/>
</dbReference>
<sequence>MKKLFAAFVVAMLGTSVLFGATFKVDAAHTNVIFKVKHMMISNVAGKFEKFDGSFEVEDNKVTALQGVIEAASLNTNKKERDEHLRSADFFDVAKYPKITFVLDSVAGDKAYGKLTIKDVTKNVVLDYEFAGVLKDPWGQTRSGMILEGKINRKDFGLKWNKVLETGGVLVGDTVKMEVSIEGILEK</sequence>
<proteinExistence type="predicted"/>
<evidence type="ECO:0000259" key="2">
    <source>
        <dbReference type="SMART" id="SM00867"/>
    </source>
</evidence>
<feature type="domain" description="Lipid/polyisoprenoid-binding YceI-like" evidence="2">
    <location>
        <begin position="22"/>
        <end position="184"/>
    </location>
</feature>
<dbReference type="Gene3D" id="2.40.128.110">
    <property type="entry name" value="Lipid/polyisoprenoid-binding, YceI-like"/>
    <property type="match status" value="1"/>
</dbReference>
<dbReference type="AlphaFoldDB" id="A0A7M1ATN1"/>
<organism evidence="3 4">
    <name type="scientific">Sulfurimonas marina</name>
    <dbReference type="NCBI Taxonomy" id="2590551"/>
    <lineage>
        <taxon>Bacteria</taxon>
        <taxon>Pseudomonadati</taxon>
        <taxon>Campylobacterota</taxon>
        <taxon>Epsilonproteobacteria</taxon>
        <taxon>Campylobacterales</taxon>
        <taxon>Sulfurimonadaceae</taxon>
        <taxon>Sulfurimonas</taxon>
    </lineage>
</organism>
<dbReference type="InterPro" id="IPR007372">
    <property type="entry name" value="Lipid/polyisoprenoid-bd_YceI"/>
</dbReference>
<dbReference type="EMBL" id="CP041165">
    <property type="protein sequence ID" value="QOP40769.1"/>
    <property type="molecule type" value="Genomic_DNA"/>
</dbReference>
<dbReference type="PANTHER" id="PTHR34406">
    <property type="entry name" value="PROTEIN YCEI"/>
    <property type="match status" value="1"/>
</dbReference>
<keyword evidence="4" id="KW-1185">Reference proteome</keyword>
<evidence type="ECO:0000313" key="3">
    <source>
        <dbReference type="EMBL" id="QOP40769.1"/>
    </source>
</evidence>
<dbReference type="KEGG" id="smax:FJR03_03040"/>
<accession>A0A7M1ATN1</accession>
<protein>
    <submittedName>
        <fullName evidence="3">Polyisoprenoid-binding protein</fullName>
    </submittedName>
</protein>
<reference evidence="3 4" key="1">
    <citation type="submission" date="2019-06" db="EMBL/GenBank/DDBJ databases">
        <title>Sulfurimonas gotlandica sp. nov., a chemoautotrophic and psychrotolerant epsilonproteobacterium isolated from a pelagic redoxcline, and an emended description of the genus Sulfurimonas.</title>
        <authorList>
            <person name="Wang S."/>
            <person name="Jiang L."/>
            <person name="Shao Z."/>
        </authorList>
    </citation>
    <scope>NUCLEOTIDE SEQUENCE [LARGE SCALE GENOMIC DNA]</scope>
    <source>
        <strain evidence="3 4">B2</strain>
    </source>
</reference>
<dbReference type="RefSeq" id="WP_193114191.1">
    <property type="nucleotide sequence ID" value="NZ_CP041165.1"/>
</dbReference>
<feature type="signal peptide" evidence="1">
    <location>
        <begin position="1"/>
        <end position="20"/>
    </location>
</feature>
<dbReference type="PANTHER" id="PTHR34406:SF1">
    <property type="entry name" value="PROTEIN YCEI"/>
    <property type="match status" value="1"/>
</dbReference>
<evidence type="ECO:0000313" key="4">
    <source>
        <dbReference type="Proteomes" id="UP000593910"/>
    </source>
</evidence>
<keyword evidence="1" id="KW-0732">Signal</keyword>
<dbReference type="SMART" id="SM00867">
    <property type="entry name" value="YceI"/>
    <property type="match status" value="1"/>
</dbReference>
<name>A0A7M1ATN1_9BACT</name>
<feature type="chain" id="PRO_5032869059" evidence="1">
    <location>
        <begin position="21"/>
        <end position="187"/>
    </location>
</feature>
<dbReference type="InterPro" id="IPR036761">
    <property type="entry name" value="TTHA0802/YceI-like_sf"/>
</dbReference>
<dbReference type="SUPFAM" id="SSF101874">
    <property type="entry name" value="YceI-like"/>
    <property type="match status" value="1"/>
</dbReference>